<evidence type="ECO:0000259" key="4">
    <source>
        <dbReference type="PROSITE" id="PS50949"/>
    </source>
</evidence>
<dbReference type="SMART" id="SM00345">
    <property type="entry name" value="HTH_GNTR"/>
    <property type="match status" value="1"/>
</dbReference>
<proteinExistence type="predicted"/>
<dbReference type="Gene3D" id="1.20.120.530">
    <property type="entry name" value="GntR ligand-binding domain-like"/>
    <property type="match status" value="1"/>
</dbReference>
<dbReference type="Proteomes" id="UP000604243">
    <property type="component" value="Unassembled WGS sequence"/>
</dbReference>
<evidence type="ECO:0000256" key="2">
    <source>
        <dbReference type="ARBA" id="ARBA00023125"/>
    </source>
</evidence>
<dbReference type="RefSeq" id="WP_229819787.1">
    <property type="nucleotide sequence ID" value="NZ_BMZM01000004.1"/>
</dbReference>
<reference evidence="6" key="1">
    <citation type="journal article" date="2019" name="Int. J. Syst. Evol. Microbiol.">
        <title>The Global Catalogue of Microorganisms (GCM) 10K type strain sequencing project: providing services to taxonomists for standard genome sequencing and annotation.</title>
        <authorList>
            <consortium name="The Broad Institute Genomics Platform"/>
            <consortium name="The Broad Institute Genome Sequencing Center for Infectious Disease"/>
            <person name="Wu L."/>
            <person name="Ma J."/>
        </authorList>
    </citation>
    <scope>NUCLEOTIDE SEQUENCE [LARGE SCALE GENOMIC DNA]</scope>
    <source>
        <strain evidence="6">KCTC 42082</strain>
    </source>
</reference>
<dbReference type="InterPro" id="IPR036390">
    <property type="entry name" value="WH_DNA-bd_sf"/>
</dbReference>
<dbReference type="EMBL" id="BMZM01000004">
    <property type="protein sequence ID" value="GHC32883.1"/>
    <property type="molecule type" value="Genomic_DNA"/>
</dbReference>
<keyword evidence="3" id="KW-0804">Transcription</keyword>
<dbReference type="Gene3D" id="1.10.10.10">
    <property type="entry name" value="Winged helix-like DNA-binding domain superfamily/Winged helix DNA-binding domain"/>
    <property type="match status" value="1"/>
</dbReference>
<evidence type="ECO:0000256" key="1">
    <source>
        <dbReference type="ARBA" id="ARBA00023015"/>
    </source>
</evidence>
<dbReference type="PANTHER" id="PTHR43537:SF5">
    <property type="entry name" value="UXU OPERON TRANSCRIPTIONAL REGULATOR"/>
    <property type="match status" value="1"/>
</dbReference>
<dbReference type="Pfam" id="PF00392">
    <property type="entry name" value="GntR"/>
    <property type="match status" value="1"/>
</dbReference>
<protein>
    <submittedName>
        <fullName evidence="5">GntR family transcriptional regulator</fullName>
    </submittedName>
</protein>
<sequence length="250" mass="28277">MTQQQMVNMKTLKLERITQQGSLSGQIARQLETSIANGQIAVGDKLPTESALCDMFGVSRTAVREAIAHLRSSGLIETRRGIGTRVIQTRQSAPSPARRISANTVEDILHVLELRLTLEPRAAALAAERHDDDDARRLETTHAAFLEAMKHDRQARHEDYQFHHAIIEATHNPFFLSFYEPLSQEAIPRARLVDNELDTGVARRYLEMVAGEHQAILDAVLARDPQRAEQAVRQHFSRARQTYTAYREDH</sequence>
<dbReference type="PANTHER" id="PTHR43537">
    <property type="entry name" value="TRANSCRIPTIONAL REGULATOR, GNTR FAMILY"/>
    <property type="match status" value="1"/>
</dbReference>
<dbReference type="InterPro" id="IPR000524">
    <property type="entry name" value="Tscrpt_reg_HTH_GntR"/>
</dbReference>
<dbReference type="PROSITE" id="PS50949">
    <property type="entry name" value="HTH_GNTR"/>
    <property type="match status" value="1"/>
</dbReference>
<evidence type="ECO:0000313" key="5">
    <source>
        <dbReference type="EMBL" id="GHC32883.1"/>
    </source>
</evidence>
<name>A0ABQ3FPM1_9GAMM</name>
<gene>
    <name evidence="5" type="ORF">GCM10010082_29280</name>
</gene>
<evidence type="ECO:0000313" key="6">
    <source>
        <dbReference type="Proteomes" id="UP000604243"/>
    </source>
</evidence>
<accession>A0ABQ3FPM1</accession>
<keyword evidence="1" id="KW-0805">Transcription regulation</keyword>
<dbReference type="CDD" id="cd07377">
    <property type="entry name" value="WHTH_GntR"/>
    <property type="match status" value="1"/>
</dbReference>
<dbReference type="SUPFAM" id="SSF46785">
    <property type="entry name" value="Winged helix' DNA-binding domain"/>
    <property type="match status" value="1"/>
</dbReference>
<feature type="domain" description="HTH gntR-type" evidence="4">
    <location>
        <begin position="21"/>
        <end position="89"/>
    </location>
</feature>
<organism evidence="5 6">
    <name type="scientific">Kushneria pakistanensis</name>
    <dbReference type="NCBI Taxonomy" id="1508770"/>
    <lineage>
        <taxon>Bacteria</taxon>
        <taxon>Pseudomonadati</taxon>
        <taxon>Pseudomonadota</taxon>
        <taxon>Gammaproteobacteria</taxon>
        <taxon>Oceanospirillales</taxon>
        <taxon>Halomonadaceae</taxon>
        <taxon>Kushneria</taxon>
    </lineage>
</organism>
<dbReference type="InterPro" id="IPR011711">
    <property type="entry name" value="GntR_C"/>
</dbReference>
<dbReference type="PRINTS" id="PR00035">
    <property type="entry name" value="HTHGNTR"/>
</dbReference>
<evidence type="ECO:0000256" key="3">
    <source>
        <dbReference type="ARBA" id="ARBA00023163"/>
    </source>
</evidence>
<keyword evidence="2" id="KW-0238">DNA-binding</keyword>
<dbReference type="Pfam" id="PF07729">
    <property type="entry name" value="FCD"/>
    <property type="match status" value="1"/>
</dbReference>
<keyword evidence="6" id="KW-1185">Reference proteome</keyword>
<dbReference type="InterPro" id="IPR008920">
    <property type="entry name" value="TF_FadR/GntR_C"/>
</dbReference>
<comment type="caution">
    <text evidence="5">The sequence shown here is derived from an EMBL/GenBank/DDBJ whole genome shotgun (WGS) entry which is preliminary data.</text>
</comment>
<dbReference type="SMART" id="SM00895">
    <property type="entry name" value="FCD"/>
    <property type="match status" value="1"/>
</dbReference>
<dbReference type="InterPro" id="IPR036388">
    <property type="entry name" value="WH-like_DNA-bd_sf"/>
</dbReference>
<dbReference type="SUPFAM" id="SSF48008">
    <property type="entry name" value="GntR ligand-binding domain-like"/>
    <property type="match status" value="1"/>
</dbReference>